<dbReference type="PANTHER" id="PTHR30055:SF146">
    <property type="entry name" value="HTH-TYPE TRANSCRIPTIONAL DUAL REGULATOR CECR"/>
    <property type="match status" value="1"/>
</dbReference>
<name>A0A4Q8AIF9_9MICC</name>
<protein>
    <submittedName>
        <fullName evidence="4">TetR family transcriptional regulator</fullName>
    </submittedName>
</protein>
<dbReference type="InterPro" id="IPR041484">
    <property type="entry name" value="TetR_C_25"/>
</dbReference>
<dbReference type="Pfam" id="PF17933">
    <property type="entry name" value="TetR_C_25"/>
    <property type="match status" value="1"/>
</dbReference>
<keyword evidence="5" id="KW-1185">Reference proteome</keyword>
<dbReference type="Pfam" id="PF00440">
    <property type="entry name" value="TetR_N"/>
    <property type="match status" value="1"/>
</dbReference>
<comment type="caution">
    <text evidence="4">The sequence shown here is derived from an EMBL/GenBank/DDBJ whole genome shotgun (WGS) entry which is preliminary data.</text>
</comment>
<dbReference type="InterPro" id="IPR001647">
    <property type="entry name" value="HTH_TetR"/>
</dbReference>
<evidence type="ECO:0000313" key="5">
    <source>
        <dbReference type="Proteomes" id="UP000292685"/>
    </source>
</evidence>
<dbReference type="Proteomes" id="UP000292685">
    <property type="component" value="Unassembled WGS sequence"/>
</dbReference>
<dbReference type="InterPro" id="IPR050109">
    <property type="entry name" value="HTH-type_TetR-like_transc_reg"/>
</dbReference>
<dbReference type="PRINTS" id="PR00455">
    <property type="entry name" value="HTHTETR"/>
</dbReference>
<dbReference type="OrthoDB" id="3403733at2"/>
<sequence>MPASDITARARIRDTAIEQIARKGYGVSMRVIAEAAGVSLGLINHHFGSKVGLRTACDDHVLETIRNVKSETVRGGAAATLAALGRMSEYANLTAYCLRAISTGGEVARRFVDHFVADSRTWMAQGVADGTLRPSVDEEARIRMMTLQGFGGMQLYLAQRMGEADVELAPDQINALLEDYLGEYGLVTLELYSFGLFATSDIFDAFLQAGPNPGAATTEEH</sequence>
<dbReference type="PROSITE" id="PS50977">
    <property type="entry name" value="HTH_TETR_2"/>
    <property type="match status" value="1"/>
</dbReference>
<dbReference type="GO" id="GO:0003700">
    <property type="term" value="F:DNA-binding transcription factor activity"/>
    <property type="evidence" value="ECO:0007669"/>
    <property type="project" value="TreeGrafter"/>
</dbReference>
<dbReference type="InterPro" id="IPR023772">
    <property type="entry name" value="DNA-bd_HTH_TetR-type_CS"/>
</dbReference>
<feature type="DNA-binding region" description="H-T-H motif" evidence="2">
    <location>
        <begin position="28"/>
        <end position="47"/>
    </location>
</feature>
<accession>A0A4Q8AIF9</accession>
<dbReference type="SUPFAM" id="SSF46689">
    <property type="entry name" value="Homeodomain-like"/>
    <property type="match status" value="1"/>
</dbReference>
<evidence type="ECO:0000256" key="2">
    <source>
        <dbReference type="PROSITE-ProRule" id="PRU00335"/>
    </source>
</evidence>
<dbReference type="AlphaFoldDB" id="A0A4Q8AIF9"/>
<dbReference type="GO" id="GO:0000976">
    <property type="term" value="F:transcription cis-regulatory region binding"/>
    <property type="evidence" value="ECO:0007669"/>
    <property type="project" value="TreeGrafter"/>
</dbReference>
<dbReference type="PROSITE" id="PS01081">
    <property type="entry name" value="HTH_TETR_1"/>
    <property type="match status" value="1"/>
</dbReference>
<feature type="domain" description="HTH tetR-type" evidence="3">
    <location>
        <begin position="6"/>
        <end position="65"/>
    </location>
</feature>
<gene>
    <name evidence="4" type="ORF">EV380_3176</name>
</gene>
<evidence type="ECO:0000259" key="3">
    <source>
        <dbReference type="PROSITE" id="PS50977"/>
    </source>
</evidence>
<dbReference type="RefSeq" id="WP_130451903.1">
    <property type="nucleotide sequence ID" value="NZ_SHLA01000001.1"/>
</dbReference>
<keyword evidence="1 2" id="KW-0238">DNA-binding</keyword>
<organism evidence="4 5">
    <name type="scientific">Zhihengliuella halotolerans</name>
    <dbReference type="NCBI Taxonomy" id="370736"/>
    <lineage>
        <taxon>Bacteria</taxon>
        <taxon>Bacillati</taxon>
        <taxon>Actinomycetota</taxon>
        <taxon>Actinomycetes</taxon>
        <taxon>Micrococcales</taxon>
        <taxon>Micrococcaceae</taxon>
        <taxon>Zhihengliuella</taxon>
    </lineage>
</organism>
<evidence type="ECO:0000313" key="4">
    <source>
        <dbReference type="EMBL" id="RZU63555.1"/>
    </source>
</evidence>
<evidence type="ECO:0000256" key="1">
    <source>
        <dbReference type="ARBA" id="ARBA00023125"/>
    </source>
</evidence>
<dbReference type="InterPro" id="IPR009057">
    <property type="entry name" value="Homeodomain-like_sf"/>
</dbReference>
<dbReference type="Gene3D" id="1.10.357.10">
    <property type="entry name" value="Tetracycline Repressor, domain 2"/>
    <property type="match status" value="1"/>
</dbReference>
<dbReference type="PANTHER" id="PTHR30055">
    <property type="entry name" value="HTH-TYPE TRANSCRIPTIONAL REGULATOR RUTR"/>
    <property type="match status" value="1"/>
</dbReference>
<dbReference type="EMBL" id="SHLA01000001">
    <property type="protein sequence ID" value="RZU63555.1"/>
    <property type="molecule type" value="Genomic_DNA"/>
</dbReference>
<proteinExistence type="predicted"/>
<reference evidence="4 5" key="1">
    <citation type="submission" date="2019-02" db="EMBL/GenBank/DDBJ databases">
        <title>Sequencing the genomes of 1000 actinobacteria strains.</title>
        <authorList>
            <person name="Klenk H.-P."/>
        </authorList>
    </citation>
    <scope>NUCLEOTIDE SEQUENCE [LARGE SCALE GENOMIC DNA]</scope>
    <source>
        <strain evidence="4 5">DSM 17364</strain>
    </source>
</reference>